<evidence type="ECO:0000313" key="2">
    <source>
        <dbReference type="EMBL" id="PLN78879.1"/>
    </source>
</evidence>
<dbReference type="Proteomes" id="UP000235023">
    <property type="component" value="Unassembled WGS sequence"/>
</dbReference>
<evidence type="ECO:0000313" key="3">
    <source>
        <dbReference type="Proteomes" id="UP000235023"/>
    </source>
</evidence>
<dbReference type="GO" id="GO:0005768">
    <property type="term" value="C:endosome"/>
    <property type="evidence" value="ECO:0007669"/>
    <property type="project" value="TreeGrafter"/>
</dbReference>
<name>A0A2J5HNR5_9EURO</name>
<proteinExistence type="predicted"/>
<organism evidence="2 3">
    <name type="scientific">Aspergillus taichungensis</name>
    <dbReference type="NCBI Taxonomy" id="482145"/>
    <lineage>
        <taxon>Eukaryota</taxon>
        <taxon>Fungi</taxon>
        <taxon>Dikarya</taxon>
        <taxon>Ascomycota</taxon>
        <taxon>Pezizomycotina</taxon>
        <taxon>Eurotiomycetes</taxon>
        <taxon>Eurotiomycetidae</taxon>
        <taxon>Eurotiales</taxon>
        <taxon>Aspergillaceae</taxon>
        <taxon>Aspergillus</taxon>
        <taxon>Aspergillus subgen. Circumdati</taxon>
    </lineage>
</organism>
<dbReference type="PANTHER" id="PTHR28218:SF1">
    <property type="entry name" value="VPS4-ASSOCIATED PROTEIN 1"/>
    <property type="match status" value="1"/>
</dbReference>
<dbReference type="GO" id="GO:0007034">
    <property type="term" value="P:vacuolar transport"/>
    <property type="evidence" value="ECO:0007669"/>
    <property type="project" value="TreeGrafter"/>
</dbReference>
<dbReference type="InterPro" id="IPR013640">
    <property type="entry name" value="Vfa1"/>
</dbReference>
<dbReference type="OrthoDB" id="2158714at2759"/>
<dbReference type="Pfam" id="PF08432">
    <property type="entry name" value="Vfa1"/>
    <property type="match status" value="1"/>
</dbReference>
<feature type="compositionally biased region" description="Basic and acidic residues" evidence="1">
    <location>
        <begin position="97"/>
        <end position="145"/>
    </location>
</feature>
<sequence>MSLPNIYHLRRVADTAAKACSICYKPSSCVLITPDNKDYFYVCATHLKDRHFCTPIVDTEGAAAKKKKEEEEALQSEIEAVKREYEERQRMKKNKNKSNDEEGKKDEDGDEGKDKDGNKKGKGKEEDGDGKKSEKERDDKIDSLKKSASSNEPRIFALHKTFYQMRLDRIRNAETARRNLQRMQDPSFFPSVPSGGV</sequence>
<accession>A0A2J5HNR5</accession>
<dbReference type="AlphaFoldDB" id="A0A2J5HNR5"/>
<evidence type="ECO:0000256" key="1">
    <source>
        <dbReference type="SAM" id="MobiDB-lite"/>
    </source>
</evidence>
<keyword evidence="3" id="KW-1185">Reference proteome</keyword>
<gene>
    <name evidence="2" type="ORF">BDW42DRAFT_174065</name>
</gene>
<feature type="region of interest" description="Disordered" evidence="1">
    <location>
        <begin position="63"/>
        <end position="156"/>
    </location>
</feature>
<dbReference type="EMBL" id="KZ559569">
    <property type="protein sequence ID" value="PLN78879.1"/>
    <property type="molecule type" value="Genomic_DNA"/>
</dbReference>
<dbReference type="PANTHER" id="PTHR28218">
    <property type="entry name" value="VPS4-ASSOCIATED PROTEIN 1"/>
    <property type="match status" value="1"/>
</dbReference>
<protein>
    <submittedName>
        <fullName evidence="2">VPS4-associated protein 1</fullName>
    </submittedName>
</protein>
<feature type="region of interest" description="Disordered" evidence="1">
    <location>
        <begin position="176"/>
        <end position="197"/>
    </location>
</feature>
<feature type="compositionally biased region" description="Basic and acidic residues" evidence="1">
    <location>
        <begin position="79"/>
        <end position="89"/>
    </location>
</feature>
<reference evidence="3" key="1">
    <citation type="submission" date="2017-12" db="EMBL/GenBank/DDBJ databases">
        <authorList>
            <consortium name="DOE Joint Genome Institute"/>
            <person name="Mondo S.J."/>
            <person name="Kjaerbolling I."/>
            <person name="Vesth T.C."/>
            <person name="Frisvad J.C."/>
            <person name="Nybo J.L."/>
            <person name="Theobald S."/>
            <person name="Kuo A."/>
            <person name="Bowyer P."/>
            <person name="Matsuda Y."/>
            <person name="Lyhne E.K."/>
            <person name="Kogle M.E."/>
            <person name="Clum A."/>
            <person name="Lipzen A."/>
            <person name="Salamov A."/>
            <person name="Ngan C.Y."/>
            <person name="Daum C."/>
            <person name="Chiniquy J."/>
            <person name="Barry K."/>
            <person name="LaButti K."/>
            <person name="Haridas S."/>
            <person name="Simmons B.A."/>
            <person name="Magnuson J.K."/>
            <person name="Mortensen U.H."/>
            <person name="Larsen T.O."/>
            <person name="Grigoriev I.V."/>
            <person name="Baker S.E."/>
            <person name="Andersen M.R."/>
            <person name="Nordberg H.P."/>
            <person name="Cantor M.N."/>
            <person name="Hua S.X."/>
        </authorList>
    </citation>
    <scope>NUCLEOTIDE SEQUENCE [LARGE SCALE GENOMIC DNA]</scope>
    <source>
        <strain evidence="3">IBT 19404</strain>
    </source>
</reference>